<dbReference type="AlphaFoldDB" id="A0AAP0PVF4"/>
<feature type="transmembrane region" description="Helical" evidence="1">
    <location>
        <begin position="119"/>
        <end position="137"/>
    </location>
</feature>
<accession>A0AAP0PVF4</accession>
<keyword evidence="1" id="KW-1133">Transmembrane helix</keyword>
<dbReference type="EMBL" id="JBBNAE010000001">
    <property type="protein sequence ID" value="KAK9156385.1"/>
    <property type="molecule type" value="Genomic_DNA"/>
</dbReference>
<feature type="transmembrane region" description="Helical" evidence="1">
    <location>
        <begin position="26"/>
        <end position="47"/>
    </location>
</feature>
<evidence type="ECO:0000313" key="3">
    <source>
        <dbReference type="Proteomes" id="UP001417504"/>
    </source>
</evidence>
<name>A0AAP0PVF4_9MAGN</name>
<organism evidence="2 3">
    <name type="scientific">Stephania japonica</name>
    <dbReference type="NCBI Taxonomy" id="461633"/>
    <lineage>
        <taxon>Eukaryota</taxon>
        <taxon>Viridiplantae</taxon>
        <taxon>Streptophyta</taxon>
        <taxon>Embryophyta</taxon>
        <taxon>Tracheophyta</taxon>
        <taxon>Spermatophyta</taxon>
        <taxon>Magnoliopsida</taxon>
        <taxon>Ranunculales</taxon>
        <taxon>Menispermaceae</taxon>
        <taxon>Menispermoideae</taxon>
        <taxon>Cissampelideae</taxon>
        <taxon>Stephania</taxon>
    </lineage>
</organism>
<dbReference type="Proteomes" id="UP001417504">
    <property type="component" value="Unassembled WGS sequence"/>
</dbReference>
<evidence type="ECO:0000313" key="2">
    <source>
        <dbReference type="EMBL" id="KAK9156385.1"/>
    </source>
</evidence>
<gene>
    <name evidence="2" type="ORF">Sjap_003865</name>
</gene>
<reference evidence="2 3" key="1">
    <citation type="submission" date="2024-01" db="EMBL/GenBank/DDBJ databases">
        <title>Genome assemblies of Stephania.</title>
        <authorList>
            <person name="Yang L."/>
        </authorList>
    </citation>
    <scope>NUCLEOTIDE SEQUENCE [LARGE SCALE GENOMIC DNA]</scope>
    <source>
        <strain evidence="2">QJT</strain>
        <tissue evidence="2">Leaf</tissue>
    </source>
</reference>
<comment type="caution">
    <text evidence="2">The sequence shown here is derived from an EMBL/GenBank/DDBJ whole genome shotgun (WGS) entry which is preliminary data.</text>
</comment>
<keyword evidence="1" id="KW-0812">Transmembrane</keyword>
<keyword evidence="3" id="KW-1185">Reference proteome</keyword>
<keyword evidence="1" id="KW-0472">Membrane</keyword>
<protein>
    <submittedName>
        <fullName evidence="2">Uncharacterized protein</fullName>
    </submittedName>
</protein>
<evidence type="ECO:0000256" key="1">
    <source>
        <dbReference type="SAM" id="Phobius"/>
    </source>
</evidence>
<sequence length="196" mass="22285">MARLFVLEAVENGSKVAAVFQFHGSLSFLCIIALTLSLISMAIFACAETGKKRKRHGSYAGAGTAGAFNGGVIVTDGGGHHHHGGGGGWWCHHVVVEAAGEVEVVWWRRRLWRWRCCQWRWRFLMLIIIMFNIIFAAKTFDICESCLCTDCSSLTSFSCEDKSLFSYMNHDNHKSIYIYILNTRNRRNWYYTLMSV</sequence>
<proteinExistence type="predicted"/>